<dbReference type="HOGENOM" id="CLU_064076_2_0_6"/>
<evidence type="ECO:0000256" key="1">
    <source>
        <dbReference type="SAM" id="SignalP"/>
    </source>
</evidence>
<evidence type="ECO:0000313" key="3">
    <source>
        <dbReference type="Proteomes" id="UP000006201"/>
    </source>
</evidence>
<sequence>MIKHLVCCCLLIITTFSSAKEAESVGVGYSLNGEHKFITGYKKANRYIFNQESNRIVHLVTLDWPPYIGEHLCNKGWVFQFAVALLTSKGYQVQIEFLPWARAVHEVELGQADILFPEYYIEDAAPSDNVKGKKRRELLALSNEFPGGEIGFIKRKGEKDNFAGNLSHLEGENIGVVRGYQNTPEFDAMMDNNEFNVVKAVDDLQLLRILVAKRVNLVIGDPKVLRFIINYSDLSHKEKTELVTSIEDVEPALKYNPLYFALSNKNPNWSRLLVDINTALYEFYNSGETTRIKNAASLTCMGG</sequence>
<dbReference type="AlphaFoldDB" id="A4C538"/>
<organism evidence="2 3">
    <name type="scientific">Pseudoalteromonas tunicata D2</name>
    <dbReference type="NCBI Taxonomy" id="87626"/>
    <lineage>
        <taxon>Bacteria</taxon>
        <taxon>Pseudomonadati</taxon>
        <taxon>Pseudomonadota</taxon>
        <taxon>Gammaproteobacteria</taxon>
        <taxon>Alteromonadales</taxon>
        <taxon>Pseudoalteromonadaceae</taxon>
        <taxon>Pseudoalteromonas</taxon>
    </lineage>
</organism>
<proteinExistence type="predicted"/>
<protein>
    <submittedName>
        <fullName evidence="2">ABC-type amino acid transport/signal transduction systems, periplasmic component/domain</fullName>
    </submittedName>
</protein>
<gene>
    <name evidence="2" type="ORF">PTD2_03836</name>
</gene>
<keyword evidence="1" id="KW-0732">Signal</keyword>
<feature type="chain" id="PRO_5002667117" evidence="1">
    <location>
        <begin position="20"/>
        <end position="303"/>
    </location>
</feature>
<dbReference type="SUPFAM" id="SSF53850">
    <property type="entry name" value="Periplasmic binding protein-like II"/>
    <property type="match status" value="1"/>
</dbReference>
<reference evidence="2 3" key="1">
    <citation type="submission" date="2006-02" db="EMBL/GenBank/DDBJ databases">
        <authorList>
            <person name="Moran M.A."/>
            <person name="Kjelleberg S."/>
            <person name="Egan S."/>
            <person name="Saunders N."/>
            <person name="Thomas T."/>
            <person name="Ferriera S."/>
            <person name="Johnson J."/>
            <person name="Kravitz S."/>
            <person name="Halpern A."/>
            <person name="Remington K."/>
            <person name="Beeson K."/>
            <person name="Tran B."/>
            <person name="Rogers Y.-H."/>
            <person name="Friedman R."/>
            <person name="Venter J.C."/>
        </authorList>
    </citation>
    <scope>NUCLEOTIDE SEQUENCE [LARGE SCALE GENOMIC DNA]</scope>
    <source>
        <strain evidence="2 3">D2</strain>
    </source>
</reference>
<dbReference type="Gene3D" id="3.40.190.10">
    <property type="entry name" value="Periplasmic binding protein-like II"/>
    <property type="match status" value="2"/>
</dbReference>
<dbReference type="eggNOG" id="COG0834">
    <property type="taxonomic scope" value="Bacteria"/>
</dbReference>
<dbReference type="Proteomes" id="UP000006201">
    <property type="component" value="Unassembled WGS sequence"/>
</dbReference>
<comment type="caution">
    <text evidence="2">The sequence shown here is derived from an EMBL/GenBank/DDBJ whole genome shotgun (WGS) entry which is preliminary data.</text>
</comment>
<keyword evidence="3" id="KW-1185">Reference proteome</keyword>
<feature type="signal peptide" evidence="1">
    <location>
        <begin position="1"/>
        <end position="19"/>
    </location>
</feature>
<dbReference type="OrthoDB" id="2081943at2"/>
<evidence type="ECO:0000313" key="2">
    <source>
        <dbReference type="EMBL" id="EAR30670.1"/>
    </source>
</evidence>
<accession>A4C538</accession>
<dbReference type="EMBL" id="AAOH01000001">
    <property type="protein sequence ID" value="EAR30670.1"/>
    <property type="molecule type" value="Genomic_DNA"/>
</dbReference>
<name>A4C538_9GAMM</name>
<dbReference type="STRING" id="87626.PTD2_03836"/>